<feature type="transmembrane region" description="Helical" evidence="1">
    <location>
        <begin position="187"/>
        <end position="209"/>
    </location>
</feature>
<evidence type="ECO:0000256" key="1">
    <source>
        <dbReference type="SAM" id="Phobius"/>
    </source>
</evidence>
<evidence type="ECO:0000259" key="3">
    <source>
        <dbReference type="Pfam" id="PF07696"/>
    </source>
</evidence>
<feature type="transmembrane region" description="Helical" evidence="1">
    <location>
        <begin position="307"/>
        <end position="330"/>
    </location>
</feature>
<feature type="transmembrane region" description="Helical" evidence="1">
    <location>
        <begin position="252"/>
        <end position="272"/>
    </location>
</feature>
<dbReference type="Pfam" id="PF07695">
    <property type="entry name" value="7TMR-DISM_7TM"/>
    <property type="match status" value="1"/>
</dbReference>
<gene>
    <name evidence="4" type="ORF">GO621_14865</name>
</gene>
<name>A0A7K1SZY0_9SPHI</name>
<evidence type="ECO:0000259" key="2">
    <source>
        <dbReference type="Pfam" id="PF07695"/>
    </source>
</evidence>
<protein>
    <submittedName>
        <fullName evidence="4">Chromosome partitioning protein ParA</fullName>
    </submittedName>
</protein>
<dbReference type="RefSeq" id="WP_157568424.1">
    <property type="nucleotide sequence ID" value="NZ_WPIK01000014.1"/>
</dbReference>
<keyword evidence="5" id="KW-1185">Reference proteome</keyword>
<accession>A0A7K1SZY0</accession>
<feature type="transmembrane region" description="Helical" evidence="1">
    <location>
        <begin position="216"/>
        <end position="240"/>
    </location>
</feature>
<feature type="transmembrane region" description="Helical" evidence="1">
    <location>
        <begin position="284"/>
        <end position="301"/>
    </location>
</feature>
<evidence type="ECO:0000313" key="4">
    <source>
        <dbReference type="EMBL" id="MVN22807.1"/>
    </source>
</evidence>
<keyword evidence="1" id="KW-1133">Transmembrane helix</keyword>
<dbReference type="Gene3D" id="2.60.40.2380">
    <property type="match status" value="1"/>
</dbReference>
<keyword evidence="1" id="KW-0812">Transmembrane</keyword>
<keyword evidence="1" id="KW-0472">Membrane</keyword>
<dbReference type="Pfam" id="PF07696">
    <property type="entry name" value="7TMR-DISMED2"/>
    <property type="match status" value="1"/>
</dbReference>
<comment type="caution">
    <text evidence="4">The sequence shown here is derived from an EMBL/GenBank/DDBJ whole genome shotgun (WGS) entry which is preliminary data.</text>
</comment>
<organism evidence="4 5">
    <name type="scientific">Mucilaginibacter arboris</name>
    <dbReference type="NCBI Taxonomy" id="2682090"/>
    <lineage>
        <taxon>Bacteria</taxon>
        <taxon>Pseudomonadati</taxon>
        <taxon>Bacteroidota</taxon>
        <taxon>Sphingobacteriia</taxon>
        <taxon>Sphingobacteriales</taxon>
        <taxon>Sphingobacteriaceae</taxon>
        <taxon>Mucilaginibacter</taxon>
    </lineage>
</organism>
<dbReference type="EMBL" id="WPIK01000014">
    <property type="protein sequence ID" value="MVN22807.1"/>
    <property type="molecule type" value="Genomic_DNA"/>
</dbReference>
<dbReference type="InterPro" id="IPR011623">
    <property type="entry name" value="7TMR_DISM_rcpt_extracell_dom1"/>
</dbReference>
<feature type="domain" description="7TM-DISM receptor extracellular" evidence="2">
    <location>
        <begin position="186"/>
        <end position="389"/>
    </location>
</feature>
<feature type="transmembrane region" description="Helical" evidence="1">
    <location>
        <begin position="366"/>
        <end position="388"/>
    </location>
</feature>
<evidence type="ECO:0000313" key="5">
    <source>
        <dbReference type="Proteomes" id="UP000462014"/>
    </source>
</evidence>
<dbReference type="AlphaFoldDB" id="A0A7K1SZY0"/>
<dbReference type="InterPro" id="IPR011622">
    <property type="entry name" value="7TMR_DISM_rcpt_extracell_dom2"/>
</dbReference>
<feature type="domain" description="7TM-DISM receptor extracellular" evidence="3">
    <location>
        <begin position="39"/>
        <end position="170"/>
    </location>
</feature>
<proteinExistence type="predicted"/>
<feature type="transmembrane region" description="Helical" evidence="1">
    <location>
        <begin position="337"/>
        <end position="360"/>
    </location>
</feature>
<sequence>MIKKISTGLIFLLYVLVQNVLAQKAVSINSQVKQHFFTGQEIEFLADNQNKLSIIDVKSNLYSSRFKLYTGYYPKHLSNTTCWYRIKFKFTEDIPDQASIIEFFDQTTNSITAYLPDFNGHYIESKTGSNFNFDNRLYKHKNFEFQISKLPKGEYACYFKVQSKDAVNIIMVYRQTKYFVYYALTEYFTYGLFYGIILIFSFHNLLMFIAVKKRQYLYYVLYILSVGLYEMSIDGIAFQYVWPNAPHWNQYAYGFALYSVSLFALVFTKALLHVRVTAPKLYKLINYIIIIRSVYFIYCLVFDNSLFYYKFIEFIPLSIAFITGITIWAHGFKPARFFVLGYTFLTIGFVIKALTVLGYAHAITGIITNYSLSGCFILEMTFLSFSIGDQIRLLRKEKEEAHDETIKLKDSLNKELEVKVRLRTKEVTEKSEELLKQAVIIETQNEELIAINKQLELQAADISRMNILLEHDNIELKSNIEKVTDARILSTELSFEEFSAKYTDQEKCNKFLAEIKWKNGFSCIKCGSYIYKNGRAPYSRRCTSCNYEESVLFNTIFQNSRIPINKAFYLVYLMYTTKGTISSYQLSERLDIRQSTCWQYAIRVKRIMEEKKTKGRKNSNQGWSKLILEIPENKKHLNID</sequence>
<dbReference type="Proteomes" id="UP000462014">
    <property type="component" value="Unassembled WGS sequence"/>
</dbReference>
<reference evidence="4 5" key="1">
    <citation type="submission" date="2019-12" db="EMBL/GenBank/DDBJ databases">
        <title>Mucilaginibacter sp. HMF7410 genome sequencing and assembly.</title>
        <authorList>
            <person name="Kang H."/>
            <person name="Cha I."/>
            <person name="Kim H."/>
            <person name="Joh K."/>
        </authorList>
    </citation>
    <scope>NUCLEOTIDE SEQUENCE [LARGE SCALE GENOMIC DNA]</scope>
    <source>
        <strain evidence="4 5">HMF7410</strain>
    </source>
</reference>